<dbReference type="Proteomes" id="UP001519287">
    <property type="component" value="Unassembled WGS sequence"/>
</dbReference>
<keyword evidence="1" id="KW-1133">Transmembrane helix</keyword>
<evidence type="ECO:0000313" key="3">
    <source>
        <dbReference type="Proteomes" id="UP001519287"/>
    </source>
</evidence>
<organism evidence="2 3">
    <name type="scientific">Paenibacillus eucommiae</name>
    <dbReference type="NCBI Taxonomy" id="1355755"/>
    <lineage>
        <taxon>Bacteria</taxon>
        <taxon>Bacillati</taxon>
        <taxon>Bacillota</taxon>
        <taxon>Bacilli</taxon>
        <taxon>Bacillales</taxon>
        <taxon>Paenibacillaceae</taxon>
        <taxon>Paenibacillus</taxon>
    </lineage>
</organism>
<dbReference type="EMBL" id="JAGGLB010000055">
    <property type="protein sequence ID" value="MBP1996718.1"/>
    <property type="molecule type" value="Genomic_DNA"/>
</dbReference>
<accession>A0ABS4JA38</accession>
<keyword evidence="1" id="KW-0472">Membrane</keyword>
<proteinExistence type="predicted"/>
<evidence type="ECO:0000256" key="1">
    <source>
        <dbReference type="SAM" id="Phobius"/>
    </source>
</evidence>
<gene>
    <name evidence="2" type="ORF">J2Z66_008366</name>
</gene>
<evidence type="ECO:0000313" key="2">
    <source>
        <dbReference type="EMBL" id="MBP1996718.1"/>
    </source>
</evidence>
<keyword evidence="1" id="KW-0812">Transmembrane</keyword>
<reference evidence="2 3" key="1">
    <citation type="submission" date="2021-03" db="EMBL/GenBank/DDBJ databases">
        <title>Genomic Encyclopedia of Type Strains, Phase IV (KMG-IV): sequencing the most valuable type-strain genomes for metagenomic binning, comparative biology and taxonomic classification.</title>
        <authorList>
            <person name="Goeker M."/>
        </authorList>
    </citation>
    <scope>NUCLEOTIDE SEQUENCE [LARGE SCALE GENOMIC DNA]</scope>
    <source>
        <strain evidence="2 3">DSM 26048</strain>
    </source>
</reference>
<comment type="caution">
    <text evidence="2">The sequence shown here is derived from an EMBL/GenBank/DDBJ whole genome shotgun (WGS) entry which is preliminary data.</text>
</comment>
<sequence length="57" mass="6561">MHYVFSGLPWVNGPAGHGYDVAISSVFVFRSVFFVTQWFFWKCRELCVINVGRFVVG</sequence>
<name>A0ABS4JA38_9BACL</name>
<feature type="transmembrane region" description="Helical" evidence="1">
    <location>
        <begin position="21"/>
        <end position="41"/>
    </location>
</feature>
<protein>
    <submittedName>
        <fullName evidence="2">Uncharacterized protein</fullName>
    </submittedName>
</protein>
<keyword evidence="3" id="KW-1185">Reference proteome</keyword>